<keyword evidence="8 11" id="KW-1133">Transmembrane helix</keyword>
<dbReference type="Gene3D" id="3.30.565.10">
    <property type="entry name" value="Histidine kinase-like ATPase, C-terminal domain"/>
    <property type="match status" value="1"/>
</dbReference>
<dbReference type="EC" id="2.7.13.3" evidence="3"/>
<protein>
    <recommendedName>
        <fullName evidence="3">histidine kinase</fullName>
        <ecNumber evidence="3">2.7.13.3</ecNumber>
    </recommendedName>
</protein>
<keyword evidence="5" id="KW-0808">Transferase</keyword>
<keyword evidence="9" id="KW-0902">Two-component regulatory system</keyword>
<dbReference type="SUPFAM" id="SSF55874">
    <property type="entry name" value="ATPase domain of HSP90 chaperone/DNA topoisomerase II/histidine kinase"/>
    <property type="match status" value="1"/>
</dbReference>
<keyword evidence="4" id="KW-1003">Cell membrane</keyword>
<evidence type="ECO:0000256" key="3">
    <source>
        <dbReference type="ARBA" id="ARBA00012438"/>
    </source>
</evidence>
<dbReference type="RefSeq" id="WP_209555488.1">
    <property type="nucleotide sequence ID" value="NZ_JAEDXU010000001.1"/>
</dbReference>
<evidence type="ECO:0000256" key="11">
    <source>
        <dbReference type="SAM" id="Phobius"/>
    </source>
</evidence>
<dbReference type="SMART" id="SM00387">
    <property type="entry name" value="HATPase_c"/>
    <property type="match status" value="1"/>
</dbReference>
<dbReference type="PROSITE" id="PS50109">
    <property type="entry name" value="HIS_KIN"/>
    <property type="match status" value="1"/>
</dbReference>
<dbReference type="InterPro" id="IPR003594">
    <property type="entry name" value="HATPase_dom"/>
</dbReference>
<dbReference type="PANTHER" id="PTHR45453:SF2">
    <property type="entry name" value="HISTIDINE KINASE"/>
    <property type="match status" value="1"/>
</dbReference>
<dbReference type="GO" id="GO:0016301">
    <property type="term" value="F:kinase activity"/>
    <property type="evidence" value="ECO:0007669"/>
    <property type="project" value="UniProtKB-KW"/>
</dbReference>
<evidence type="ECO:0000259" key="12">
    <source>
        <dbReference type="PROSITE" id="PS50109"/>
    </source>
</evidence>
<keyword evidence="14" id="KW-1185">Reference proteome</keyword>
<dbReference type="InterPro" id="IPR005467">
    <property type="entry name" value="His_kinase_dom"/>
</dbReference>
<comment type="caution">
    <text evidence="13">The sequence shown here is derived from an EMBL/GenBank/DDBJ whole genome shotgun (WGS) entry which is preliminary data.</text>
</comment>
<gene>
    <name evidence="13" type="ORF">I6N96_00195</name>
</gene>
<evidence type="ECO:0000256" key="9">
    <source>
        <dbReference type="ARBA" id="ARBA00023012"/>
    </source>
</evidence>
<reference evidence="13 14" key="1">
    <citation type="submission" date="2020-12" db="EMBL/GenBank/DDBJ databases">
        <title>Vagococcus allomyrinae sp. nov. and Enterococcus lavae sp. nov., isolated from the larvae of Allomyrina dichotoma.</title>
        <authorList>
            <person name="Lee S.D."/>
        </authorList>
    </citation>
    <scope>NUCLEOTIDE SEQUENCE [LARGE SCALE GENOMIC DNA]</scope>
    <source>
        <strain evidence="13 14">BWM-S5</strain>
    </source>
</reference>
<keyword evidence="10 11" id="KW-0472">Membrane</keyword>
<evidence type="ECO:0000256" key="1">
    <source>
        <dbReference type="ARBA" id="ARBA00000085"/>
    </source>
</evidence>
<organism evidence="13 14">
    <name type="scientific">Enterococcus larvae</name>
    <dbReference type="NCBI Taxonomy" id="2794352"/>
    <lineage>
        <taxon>Bacteria</taxon>
        <taxon>Bacillati</taxon>
        <taxon>Bacillota</taxon>
        <taxon>Bacilli</taxon>
        <taxon>Lactobacillales</taxon>
        <taxon>Enterococcaceae</taxon>
        <taxon>Enterococcus</taxon>
    </lineage>
</organism>
<evidence type="ECO:0000256" key="10">
    <source>
        <dbReference type="ARBA" id="ARBA00023136"/>
    </source>
</evidence>
<dbReference type="InterPro" id="IPR036890">
    <property type="entry name" value="HATPase_C_sf"/>
</dbReference>
<proteinExistence type="predicted"/>
<dbReference type="Pfam" id="PF02518">
    <property type="entry name" value="HATPase_c"/>
    <property type="match status" value="1"/>
</dbReference>
<comment type="catalytic activity">
    <reaction evidence="1">
        <text>ATP + protein L-histidine = ADP + protein N-phospho-L-histidine.</text>
        <dbReference type="EC" id="2.7.13.3"/>
    </reaction>
</comment>
<evidence type="ECO:0000256" key="5">
    <source>
        <dbReference type="ARBA" id="ARBA00022679"/>
    </source>
</evidence>
<dbReference type="EMBL" id="JAEDXU010000001">
    <property type="protein sequence ID" value="MBP1044680.1"/>
    <property type="molecule type" value="Genomic_DNA"/>
</dbReference>
<dbReference type="InterPro" id="IPR050351">
    <property type="entry name" value="BphY/WalK/GraS-like"/>
</dbReference>
<feature type="transmembrane region" description="Helical" evidence="11">
    <location>
        <begin position="12"/>
        <end position="29"/>
    </location>
</feature>
<sequence>MNLFRYIHDKLLIVVLNLSGVLLLSFYLLTVGNTLLTIALIDLVWGSVFLLYFGIEYYKRRQYFDGITRQMTRLDKPYLIYEMMEKTWRYEDEVYKDILRKSTISAMEVIVLLEEEQGEYKEFIEAWIHEVKLPITSLYLMSAELKGDSARKLQAYLIDLENQVDQALFYARSDYVHQDYLIREAPVQEIISELVKKNKFLLIQNQMQITIDCEGMVHTDKKWLAFIINQLLFNAVKYKKEGSGQVSFKTISTKESTRLIIRDEGLGIVSHELPRVFDKGFTGTNGRDAGKATGFGLYLCKKLCTKLGLTIEANSTEDEYTEMILTFPKNSYLSDL</sequence>
<evidence type="ECO:0000313" key="14">
    <source>
        <dbReference type="Proteomes" id="UP000673375"/>
    </source>
</evidence>
<evidence type="ECO:0000256" key="2">
    <source>
        <dbReference type="ARBA" id="ARBA00004651"/>
    </source>
</evidence>
<evidence type="ECO:0000256" key="7">
    <source>
        <dbReference type="ARBA" id="ARBA00022777"/>
    </source>
</evidence>
<feature type="domain" description="Histidine kinase" evidence="12">
    <location>
        <begin position="126"/>
        <end position="331"/>
    </location>
</feature>
<evidence type="ECO:0000256" key="6">
    <source>
        <dbReference type="ARBA" id="ARBA00022692"/>
    </source>
</evidence>
<feature type="transmembrane region" description="Helical" evidence="11">
    <location>
        <begin position="35"/>
        <end position="55"/>
    </location>
</feature>
<name>A0ABS4CFB7_9ENTE</name>
<comment type="subcellular location">
    <subcellularLocation>
        <location evidence="2">Cell membrane</location>
        <topology evidence="2">Multi-pass membrane protein</topology>
    </subcellularLocation>
</comment>
<accession>A0ABS4CFB7</accession>
<evidence type="ECO:0000256" key="8">
    <source>
        <dbReference type="ARBA" id="ARBA00022989"/>
    </source>
</evidence>
<evidence type="ECO:0000313" key="13">
    <source>
        <dbReference type="EMBL" id="MBP1044680.1"/>
    </source>
</evidence>
<evidence type="ECO:0000256" key="4">
    <source>
        <dbReference type="ARBA" id="ARBA00022475"/>
    </source>
</evidence>
<keyword evidence="6 11" id="KW-0812">Transmembrane</keyword>
<dbReference type="PANTHER" id="PTHR45453">
    <property type="entry name" value="PHOSPHATE REGULON SENSOR PROTEIN PHOR"/>
    <property type="match status" value="1"/>
</dbReference>
<dbReference type="Proteomes" id="UP000673375">
    <property type="component" value="Unassembled WGS sequence"/>
</dbReference>
<keyword evidence="7 13" id="KW-0418">Kinase</keyword>